<dbReference type="PROSITE" id="PS51740">
    <property type="entry name" value="SPOVT_ABRB"/>
    <property type="match status" value="1"/>
</dbReference>
<dbReference type="InterPro" id="IPR035642">
    <property type="entry name" value="MraZ_N"/>
</dbReference>
<organism evidence="4 5">
    <name type="scientific">Stakelama tenebrarum</name>
    <dbReference type="NCBI Taxonomy" id="2711215"/>
    <lineage>
        <taxon>Bacteria</taxon>
        <taxon>Pseudomonadati</taxon>
        <taxon>Pseudomonadota</taxon>
        <taxon>Alphaproteobacteria</taxon>
        <taxon>Sphingomonadales</taxon>
        <taxon>Sphingomonadaceae</taxon>
        <taxon>Stakelama</taxon>
    </lineage>
</organism>
<dbReference type="GO" id="GO:0000976">
    <property type="term" value="F:transcription cis-regulatory region binding"/>
    <property type="evidence" value="ECO:0007669"/>
    <property type="project" value="TreeGrafter"/>
</dbReference>
<dbReference type="AlphaFoldDB" id="A0A6G6Y4H6"/>
<dbReference type="CDD" id="cd16320">
    <property type="entry name" value="MraZ_N"/>
    <property type="match status" value="1"/>
</dbReference>
<dbReference type="InterPro" id="IPR003444">
    <property type="entry name" value="MraZ"/>
</dbReference>
<keyword evidence="1" id="KW-0805">Transcription regulation</keyword>
<dbReference type="GO" id="GO:2000143">
    <property type="term" value="P:negative regulation of DNA-templated transcription initiation"/>
    <property type="evidence" value="ECO:0007669"/>
    <property type="project" value="TreeGrafter"/>
</dbReference>
<comment type="similarity">
    <text evidence="1">Belongs to the MraZ family.</text>
</comment>
<keyword evidence="5" id="KW-1185">Reference proteome</keyword>
<evidence type="ECO:0000256" key="1">
    <source>
        <dbReference type="HAMAP-Rule" id="MF_01008"/>
    </source>
</evidence>
<dbReference type="InterPro" id="IPR038619">
    <property type="entry name" value="MraZ_sf"/>
</dbReference>
<feature type="domain" description="SpoVT-AbrB" evidence="3">
    <location>
        <begin position="91"/>
        <end position="134"/>
    </location>
</feature>
<dbReference type="PANTHER" id="PTHR34701">
    <property type="entry name" value="TRANSCRIPTIONAL REGULATOR MRAZ"/>
    <property type="match status" value="1"/>
</dbReference>
<evidence type="ECO:0000256" key="2">
    <source>
        <dbReference type="PROSITE-ProRule" id="PRU01076"/>
    </source>
</evidence>
<protein>
    <recommendedName>
        <fullName evidence="1">Transcriptional regulator MraZ</fullName>
    </recommendedName>
</protein>
<keyword evidence="1" id="KW-0963">Cytoplasm</keyword>
<reference evidence="4 5" key="1">
    <citation type="submission" date="2020-02" db="EMBL/GenBank/DDBJ databases">
        <authorList>
            <person name="Zheng R.K."/>
            <person name="Sun C.M."/>
        </authorList>
    </citation>
    <scope>NUCLEOTIDE SEQUENCE [LARGE SCALE GENOMIC DNA]</scope>
    <source>
        <strain evidence="5">zrk23</strain>
    </source>
</reference>
<dbReference type="InterPro" id="IPR035644">
    <property type="entry name" value="MraZ_C"/>
</dbReference>
<accession>A0A6G6Y4H6</accession>
<dbReference type="GO" id="GO:0009295">
    <property type="term" value="C:nucleoid"/>
    <property type="evidence" value="ECO:0007669"/>
    <property type="project" value="UniProtKB-SubCell"/>
</dbReference>
<dbReference type="RefSeq" id="WP_165326800.1">
    <property type="nucleotide sequence ID" value="NZ_CP049109.1"/>
</dbReference>
<dbReference type="InterPro" id="IPR037914">
    <property type="entry name" value="SpoVT-AbrB_sf"/>
</dbReference>
<dbReference type="InterPro" id="IPR007159">
    <property type="entry name" value="SpoVT-AbrB_dom"/>
</dbReference>
<keyword evidence="1" id="KW-0804">Transcription</keyword>
<dbReference type="PANTHER" id="PTHR34701:SF1">
    <property type="entry name" value="TRANSCRIPTIONAL REGULATOR MRAZ"/>
    <property type="match status" value="1"/>
</dbReference>
<evidence type="ECO:0000313" key="5">
    <source>
        <dbReference type="Proteomes" id="UP000501568"/>
    </source>
</evidence>
<dbReference type="CDD" id="cd16321">
    <property type="entry name" value="MraZ_C"/>
    <property type="match status" value="1"/>
</dbReference>
<dbReference type="KEGG" id="spzr:G5C33_08370"/>
<dbReference type="GO" id="GO:0003700">
    <property type="term" value="F:DNA-binding transcription factor activity"/>
    <property type="evidence" value="ECO:0007669"/>
    <property type="project" value="UniProtKB-UniRule"/>
</dbReference>
<name>A0A6G6Y4H6_9SPHN</name>
<proteinExistence type="inferred from homology"/>
<dbReference type="EMBL" id="CP049109">
    <property type="protein sequence ID" value="QIG79799.1"/>
    <property type="molecule type" value="Genomic_DNA"/>
</dbReference>
<sequence length="161" mass="18211">MQQERDLYEGFALQAVDEKGRVAIPADLRSAAERNSDVRQIVVGKHPFDACLSAHDLGWSREKFSRVDREESPFEGDGSTVRAKRKAFGAVERAQFDANGRFVIPPFFRKKAKVGRWAFFSGAGETFDIWAPEVLMADTDPENEEIREICEFLLEQKGVTL</sequence>
<evidence type="ECO:0000313" key="4">
    <source>
        <dbReference type="EMBL" id="QIG79799.1"/>
    </source>
</evidence>
<dbReference type="Gene3D" id="3.40.1550.20">
    <property type="entry name" value="Transcriptional regulator MraZ domain"/>
    <property type="match status" value="1"/>
</dbReference>
<comment type="subcellular location">
    <subcellularLocation>
        <location evidence="1">Cytoplasm</location>
        <location evidence="1">Nucleoid</location>
    </subcellularLocation>
</comment>
<gene>
    <name evidence="1" type="primary">mraZ</name>
    <name evidence="4" type="ORF">G5C33_08370</name>
</gene>
<dbReference type="SUPFAM" id="SSF89447">
    <property type="entry name" value="AbrB/MazE/MraZ-like"/>
    <property type="match status" value="1"/>
</dbReference>
<dbReference type="Proteomes" id="UP000501568">
    <property type="component" value="Chromosome"/>
</dbReference>
<dbReference type="GO" id="GO:0005737">
    <property type="term" value="C:cytoplasm"/>
    <property type="evidence" value="ECO:0007669"/>
    <property type="project" value="UniProtKB-UniRule"/>
</dbReference>
<comment type="subunit">
    <text evidence="1">Forms oligomers.</text>
</comment>
<keyword evidence="1 2" id="KW-0238">DNA-binding</keyword>
<dbReference type="HAMAP" id="MF_01008">
    <property type="entry name" value="MraZ"/>
    <property type="match status" value="1"/>
</dbReference>
<evidence type="ECO:0000259" key="3">
    <source>
        <dbReference type="PROSITE" id="PS51740"/>
    </source>
</evidence>